<evidence type="ECO:0000256" key="2">
    <source>
        <dbReference type="ARBA" id="ARBA00022448"/>
    </source>
</evidence>
<feature type="transmembrane region" description="Helical" evidence="9">
    <location>
        <begin position="191"/>
        <end position="214"/>
    </location>
</feature>
<evidence type="ECO:0000256" key="10">
    <source>
        <dbReference type="SAM" id="MobiDB-lite"/>
    </source>
</evidence>
<dbReference type="InterPro" id="IPR055348">
    <property type="entry name" value="DctQ"/>
</dbReference>
<comment type="subunit">
    <text evidence="9">The complex comprises the extracytoplasmic solute receptor protein and the two transmembrane proteins.</text>
</comment>
<evidence type="ECO:0000313" key="12">
    <source>
        <dbReference type="EMBL" id="ROO29723.1"/>
    </source>
</evidence>
<dbReference type="PANTHER" id="PTHR35011:SF2">
    <property type="entry name" value="2,3-DIKETO-L-GULONATE TRAP TRANSPORTER SMALL PERMEASE PROTEIN YIAM"/>
    <property type="match status" value="1"/>
</dbReference>
<feature type="transmembrane region" description="Helical" evidence="9">
    <location>
        <begin position="114"/>
        <end position="132"/>
    </location>
</feature>
<dbReference type="GO" id="GO:0022857">
    <property type="term" value="F:transmembrane transporter activity"/>
    <property type="evidence" value="ECO:0007669"/>
    <property type="project" value="UniProtKB-UniRule"/>
</dbReference>
<evidence type="ECO:0000256" key="8">
    <source>
        <dbReference type="ARBA" id="ARBA00038436"/>
    </source>
</evidence>
<dbReference type="AlphaFoldDB" id="A0A423PVV3"/>
<comment type="subcellular location">
    <subcellularLocation>
        <location evidence="1 9">Cell inner membrane</location>
        <topology evidence="1 9">Multi-pass membrane protein</topology>
    </subcellularLocation>
</comment>
<dbReference type="GO" id="GO:0015740">
    <property type="term" value="P:C4-dicarboxylate transport"/>
    <property type="evidence" value="ECO:0007669"/>
    <property type="project" value="TreeGrafter"/>
</dbReference>
<feature type="transmembrane region" description="Helical" evidence="9">
    <location>
        <begin position="153"/>
        <end position="171"/>
    </location>
</feature>
<comment type="function">
    <text evidence="9">Part of the tripartite ATP-independent periplasmic (TRAP) transport system.</text>
</comment>
<keyword evidence="6 9" id="KW-1133">Transmembrane helix</keyword>
<keyword evidence="13" id="KW-1185">Reference proteome</keyword>
<organism evidence="12 13">
    <name type="scientific">Salinisphaera orenii MK-B5</name>
    <dbReference type="NCBI Taxonomy" id="856730"/>
    <lineage>
        <taxon>Bacteria</taxon>
        <taxon>Pseudomonadati</taxon>
        <taxon>Pseudomonadota</taxon>
        <taxon>Gammaproteobacteria</taxon>
        <taxon>Salinisphaerales</taxon>
        <taxon>Salinisphaeraceae</taxon>
        <taxon>Salinisphaera</taxon>
    </lineage>
</organism>
<protein>
    <recommendedName>
        <fullName evidence="9">TRAP transporter small permease protein</fullName>
    </recommendedName>
</protein>
<feature type="region of interest" description="Disordered" evidence="10">
    <location>
        <begin position="235"/>
        <end position="254"/>
    </location>
</feature>
<keyword evidence="3" id="KW-1003">Cell membrane</keyword>
<evidence type="ECO:0000256" key="9">
    <source>
        <dbReference type="RuleBase" id="RU369079"/>
    </source>
</evidence>
<dbReference type="Proteomes" id="UP000283993">
    <property type="component" value="Unassembled WGS sequence"/>
</dbReference>
<dbReference type="GO" id="GO:0005886">
    <property type="term" value="C:plasma membrane"/>
    <property type="evidence" value="ECO:0007669"/>
    <property type="project" value="UniProtKB-SubCell"/>
</dbReference>
<evidence type="ECO:0000259" key="11">
    <source>
        <dbReference type="Pfam" id="PF04290"/>
    </source>
</evidence>
<keyword evidence="4 9" id="KW-0997">Cell inner membrane</keyword>
<evidence type="ECO:0000256" key="7">
    <source>
        <dbReference type="ARBA" id="ARBA00023136"/>
    </source>
</evidence>
<keyword evidence="7 9" id="KW-0472">Membrane</keyword>
<feature type="transmembrane region" description="Helical" evidence="9">
    <location>
        <begin position="59"/>
        <end position="77"/>
    </location>
</feature>
<sequence length="254" mass="27319">MTRDRRTRSAIAAIARGERHMAETDNADSATSGEAADGHGPVLSVLNAVDRALDWLERIVVAGSVLAMALLMSLHVVSNLLSTGLTEIEAYPGLGWLTHVNAMIPSGIPGTYEVTEMLIVVMTFVGVGYAARCARHISMSAIYDQLSGGLRKALLVVISLGTAALMFYFAFKSSEYVMTLYDRGRTSAALGIPYWTVNMALPIGFSLAGIQYVLTTIRNLVSDDIYRSFTEKETYSDVPLDDSGRPAAGDQSNG</sequence>
<dbReference type="InterPro" id="IPR007387">
    <property type="entry name" value="TRAP_DctQ"/>
</dbReference>
<keyword evidence="5 9" id="KW-0812">Transmembrane</keyword>
<keyword evidence="2 9" id="KW-0813">Transport</keyword>
<accession>A0A423PVV3</accession>
<evidence type="ECO:0000256" key="4">
    <source>
        <dbReference type="ARBA" id="ARBA00022519"/>
    </source>
</evidence>
<comment type="caution">
    <text evidence="12">The sequence shown here is derived from an EMBL/GenBank/DDBJ whole genome shotgun (WGS) entry which is preliminary data.</text>
</comment>
<proteinExistence type="inferred from homology"/>
<evidence type="ECO:0000256" key="5">
    <source>
        <dbReference type="ARBA" id="ARBA00022692"/>
    </source>
</evidence>
<dbReference type="EMBL" id="AYKH01000003">
    <property type="protein sequence ID" value="ROO29723.1"/>
    <property type="molecule type" value="Genomic_DNA"/>
</dbReference>
<evidence type="ECO:0000256" key="1">
    <source>
        <dbReference type="ARBA" id="ARBA00004429"/>
    </source>
</evidence>
<reference evidence="12 13" key="1">
    <citation type="submission" date="2013-10" db="EMBL/GenBank/DDBJ databases">
        <title>Salinisphaera orenii MK-B5 Genome Sequencing.</title>
        <authorList>
            <person name="Lai Q."/>
            <person name="Li C."/>
            <person name="Shao Z."/>
        </authorList>
    </citation>
    <scope>NUCLEOTIDE SEQUENCE [LARGE SCALE GENOMIC DNA]</scope>
    <source>
        <strain evidence="12 13">MK-B5</strain>
    </source>
</reference>
<evidence type="ECO:0000313" key="13">
    <source>
        <dbReference type="Proteomes" id="UP000283993"/>
    </source>
</evidence>
<gene>
    <name evidence="12" type="ORF">SAOR_02920</name>
</gene>
<name>A0A423PVV3_9GAMM</name>
<evidence type="ECO:0000256" key="3">
    <source>
        <dbReference type="ARBA" id="ARBA00022475"/>
    </source>
</evidence>
<dbReference type="Pfam" id="PF04290">
    <property type="entry name" value="DctQ"/>
    <property type="match status" value="1"/>
</dbReference>
<dbReference type="PANTHER" id="PTHR35011">
    <property type="entry name" value="2,3-DIKETO-L-GULONATE TRAP TRANSPORTER SMALL PERMEASE PROTEIN YIAM"/>
    <property type="match status" value="1"/>
</dbReference>
<comment type="similarity">
    <text evidence="8 9">Belongs to the TRAP transporter small permease family.</text>
</comment>
<evidence type="ECO:0000256" key="6">
    <source>
        <dbReference type="ARBA" id="ARBA00022989"/>
    </source>
</evidence>
<feature type="domain" description="Tripartite ATP-independent periplasmic transporters DctQ component" evidence="11">
    <location>
        <begin position="106"/>
        <end position="220"/>
    </location>
</feature>